<evidence type="ECO:0000313" key="8">
    <source>
        <dbReference type="EMBL" id="EDY16563.1"/>
    </source>
</evidence>
<evidence type="ECO:0000256" key="4">
    <source>
        <dbReference type="ARBA" id="ARBA00023163"/>
    </source>
</evidence>
<evidence type="ECO:0000256" key="5">
    <source>
        <dbReference type="SAM" id="MobiDB-lite"/>
    </source>
</evidence>
<dbReference type="STRING" id="497964.CfE428DRAFT_5842"/>
<dbReference type="InterPro" id="IPR014284">
    <property type="entry name" value="RNA_pol_sigma-70_dom"/>
</dbReference>
<dbReference type="EMBL" id="ABVL01000030">
    <property type="protein sequence ID" value="EDY16563.1"/>
    <property type="molecule type" value="Genomic_DNA"/>
</dbReference>
<keyword evidence="9" id="KW-1185">Reference proteome</keyword>
<keyword evidence="2" id="KW-0805">Transcription regulation</keyword>
<reference evidence="8 9" key="1">
    <citation type="journal article" date="2011" name="J. Bacteriol.">
        <title>Genome sequence of Chthoniobacter flavus Ellin428, an aerobic heterotrophic soil bacterium.</title>
        <authorList>
            <person name="Kant R."/>
            <person name="van Passel M.W."/>
            <person name="Palva A."/>
            <person name="Lucas S."/>
            <person name="Lapidus A."/>
            <person name="Glavina Del Rio T."/>
            <person name="Dalin E."/>
            <person name="Tice H."/>
            <person name="Bruce D."/>
            <person name="Goodwin L."/>
            <person name="Pitluck S."/>
            <person name="Larimer F.W."/>
            <person name="Land M.L."/>
            <person name="Hauser L."/>
            <person name="Sangwan P."/>
            <person name="de Vos W.M."/>
            <person name="Janssen P.H."/>
            <person name="Smidt H."/>
        </authorList>
    </citation>
    <scope>NUCLEOTIDE SEQUENCE [LARGE SCALE GENOMIC DNA]</scope>
    <source>
        <strain evidence="8 9">Ellin428</strain>
    </source>
</reference>
<dbReference type="NCBIfam" id="TIGR02937">
    <property type="entry name" value="sigma70-ECF"/>
    <property type="match status" value="1"/>
</dbReference>
<evidence type="ECO:0000256" key="2">
    <source>
        <dbReference type="ARBA" id="ARBA00023015"/>
    </source>
</evidence>
<gene>
    <name evidence="8" type="ORF">CfE428DRAFT_5842</name>
</gene>
<dbReference type="InterPro" id="IPR036388">
    <property type="entry name" value="WH-like_DNA-bd_sf"/>
</dbReference>
<dbReference type="InterPro" id="IPR013324">
    <property type="entry name" value="RNA_pol_sigma_r3/r4-like"/>
</dbReference>
<comment type="caution">
    <text evidence="8">The sequence shown here is derived from an EMBL/GenBank/DDBJ whole genome shotgun (WGS) entry which is preliminary data.</text>
</comment>
<dbReference type="InterPro" id="IPR013325">
    <property type="entry name" value="RNA_pol_sigma_r2"/>
</dbReference>
<feature type="region of interest" description="Disordered" evidence="5">
    <location>
        <begin position="1"/>
        <end position="21"/>
    </location>
</feature>
<dbReference type="InterPro" id="IPR007627">
    <property type="entry name" value="RNA_pol_sigma70_r2"/>
</dbReference>
<dbReference type="InterPro" id="IPR039425">
    <property type="entry name" value="RNA_pol_sigma-70-like"/>
</dbReference>
<keyword evidence="3" id="KW-0731">Sigma factor</keyword>
<dbReference type="SUPFAM" id="SSF88946">
    <property type="entry name" value="Sigma2 domain of RNA polymerase sigma factors"/>
    <property type="match status" value="1"/>
</dbReference>
<dbReference type="PANTHER" id="PTHR43133:SF62">
    <property type="entry name" value="RNA POLYMERASE SIGMA FACTOR SIGZ"/>
    <property type="match status" value="1"/>
</dbReference>
<evidence type="ECO:0000259" key="6">
    <source>
        <dbReference type="Pfam" id="PF04542"/>
    </source>
</evidence>
<dbReference type="InterPro" id="IPR013249">
    <property type="entry name" value="RNA_pol_sigma70_r4_t2"/>
</dbReference>
<evidence type="ECO:0000313" key="9">
    <source>
        <dbReference type="Proteomes" id="UP000005824"/>
    </source>
</evidence>
<feature type="domain" description="RNA polymerase sigma factor 70 region 4 type 2" evidence="7">
    <location>
        <begin position="133"/>
        <end position="184"/>
    </location>
</feature>
<name>B4DAA2_9BACT</name>
<keyword evidence="4" id="KW-0804">Transcription</keyword>
<organism evidence="8 9">
    <name type="scientific">Chthoniobacter flavus Ellin428</name>
    <dbReference type="NCBI Taxonomy" id="497964"/>
    <lineage>
        <taxon>Bacteria</taxon>
        <taxon>Pseudomonadati</taxon>
        <taxon>Verrucomicrobiota</taxon>
        <taxon>Spartobacteria</taxon>
        <taxon>Chthoniobacterales</taxon>
        <taxon>Chthoniobacteraceae</taxon>
        <taxon>Chthoniobacter</taxon>
    </lineage>
</organism>
<sequence length="233" mass="26507">MNELQNTRQSGSETAAGTRLDCDSVPVKRESHDAMKISAEQIWNEFSGRLGQFIRGRVNDPTVAEDILHEVFAKYQVRCDEFRDPAKVQGWLFLVARNAVIDHYRSRKPTSEVTESLAAEPPQTLEIAELHAAFQQLIDSLPEPYREVIVLAELDGLTQAQLAKRLGISLSAAKSRVQRGREKLKELLLDFCQREFRCFGRHSPCPNGLIPPPEEAKKILQQMRAERKTRSRE</sequence>
<dbReference type="Pfam" id="PF04542">
    <property type="entry name" value="Sigma70_r2"/>
    <property type="match status" value="1"/>
</dbReference>
<feature type="domain" description="RNA polymerase sigma-70 region 2" evidence="6">
    <location>
        <begin position="48"/>
        <end position="108"/>
    </location>
</feature>
<dbReference type="CDD" id="cd06171">
    <property type="entry name" value="Sigma70_r4"/>
    <property type="match status" value="1"/>
</dbReference>
<feature type="compositionally biased region" description="Polar residues" evidence="5">
    <location>
        <begin position="1"/>
        <end position="15"/>
    </location>
</feature>
<proteinExistence type="inferred from homology"/>
<dbReference type="GO" id="GO:0003677">
    <property type="term" value="F:DNA binding"/>
    <property type="evidence" value="ECO:0007669"/>
    <property type="project" value="InterPro"/>
</dbReference>
<dbReference type="GO" id="GO:0006352">
    <property type="term" value="P:DNA-templated transcription initiation"/>
    <property type="evidence" value="ECO:0007669"/>
    <property type="project" value="InterPro"/>
</dbReference>
<dbReference type="InParanoid" id="B4DAA2"/>
<dbReference type="GO" id="GO:0016987">
    <property type="term" value="F:sigma factor activity"/>
    <property type="evidence" value="ECO:0007669"/>
    <property type="project" value="UniProtKB-KW"/>
</dbReference>
<dbReference type="Proteomes" id="UP000005824">
    <property type="component" value="Unassembled WGS sequence"/>
</dbReference>
<dbReference type="SUPFAM" id="SSF88659">
    <property type="entry name" value="Sigma3 and sigma4 domains of RNA polymerase sigma factors"/>
    <property type="match status" value="1"/>
</dbReference>
<dbReference type="eggNOG" id="COG1595">
    <property type="taxonomic scope" value="Bacteria"/>
</dbReference>
<protein>
    <submittedName>
        <fullName evidence="8">RNA polymerase, sigma-24 subunit, ECF subfamily</fullName>
    </submittedName>
</protein>
<evidence type="ECO:0000256" key="1">
    <source>
        <dbReference type="ARBA" id="ARBA00010641"/>
    </source>
</evidence>
<dbReference type="Gene3D" id="1.10.1740.10">
    <property type="match status" value="1"/>
</dbReference>
<evidence type="ECO:0000259" key="7">
    <source>
        <dbReference type="Pfam" id="PF08281"/>
    </source>
</evidence>
<evidence type="ECO:0000256" key="3">
    <source>
        <dbReference type="ARBA" id="ARBA00023082"/>
    </source>
</evidence>
<dbReference type="PANTHER" id="PTHR43133">
    <property type="entry name" value="RNA POLYMERASE ECF-TYPE SIGMA FACTO"/>
    <property type="match status" value="1"/>
</dbReference>
<accession>B4DAA2</accession>
<dbReference type="Pfam" id="PF08281">
    <property type="entry name" value="Sigma70_r4_2"/>
    <property type="match status" value="1"/>
</dbReference>
<dbReference type="AlphaFoldDB" id="B4DAA2"/>
<dbReference type="Gene3D" id="1.10.10.10">
    <property type="entry name" value="Winged helix-like DNA-binding domain superfamily/Winged helix DNA-binding domain"/>
    <property type="match status" value="1"/>
</dbReference>
<comment type="similarity">
    <text evidence="1">Belongs to the sigma-70 factor family. ECF subfamily.</text>
</comment>